<evidence type="ECO:0000256" key="1">
    <source>
        <dbReference type="ARBA" id="ARBA00018370"/>
    </source>
</evidence>
<gene>
    <name evidence="12" type="ORF">ICN82_06070</name>
</gene>
<feature type="signal peptide" evidence="10">
    <location>
        <begin position="1"/>
        <end position="26"/>
    </location>
</feature>
<dbReference type="Gene3D" id="3.10.50.40">
    <property type="match status" value="1"/>
</dbReference>
<keyword evidence="6 9" id="KW-0413">Isomerase</keyword>
<name>A0A8J7CH21_9RHOB</name>
<sequence length="399" mass="43584">MLKTILQGVRWMLVLCLGWTALPAAAQSPFDAVVRVNESVITRFEIDQRLKFLTLLRQPGVNREGVIDSLIDERLQMAEARRLGQELTEDQTEQAMAEFAARANLGPEEFIAAIGQEGVAPETFRDFVRSGAAWREVVRQRFSRQARVSDEEIDRAIALGTGQGTVQVQLAEIVLPLMPETAGEVRFQAEAIQQMNSFGEFSQAARDMSASSSGEQGGALGWVPLSDLPEQIAPLFLSMAPGDVTPPLPLPNVNAIALFQLRGIRDSRPGVMQNVELDYLVVRTAQGAAATEMARVKPLISTCGTLYTHVAQGNRIEEVTGPRAETAAGIRAAIDTLDPLEMTVLPGNSAFVMLCGRTPIPGADLSRDDLQRRLFQRKLESLADGYLAELRANAFVERS</sequence>
<dbReference type="Proteomes" id="UP000609121">
    <property type="component" value="Unassembled WGS sequence"/>
</dbReference>
<keyword evidence="3" id="KW-0574">Periplasm</keyword>
<evidence type="ECO:0000256" key="7">
    <source>
        <dbReference type="ARBA" id="ARBA00030642"/>
    </source>
</evidence>
<dbReference type="Gene3D" id="1.10.4030.10">
    <property type="entry name" value="Porin chaperone SurA, peptide-binding domain"/>
    <property type="match status" value="1"/>
</dbReference>
<evidence type="ECO:0000256" key="3">
    <source>
        <dbReference type="ARBA" id="ARBA00022764"/>
    </source>
</evidence>
<dbReference type="RefSeq" id="WP_193180763.1">
    <property type="nucleotide sequence ID" value="NZ_JACVXA010000012.1"/>
</dbReference>
<evidence type="ECO:0000313" key="12">
    <source>
        <dbReference type="EMBL" id="MBE3637770.1"/>
    </source>
</evidence>
<evidence type="ECO:0000256" key="2">
    <source>
        <dbReference type="ARBA" id="ARBA00022729"/>
    </source>
</evidence>
<evidence type="ECO:0000256" key="8">
    <source>
        <dbReference type="ARBA" id="ARBA00031484"/>
    </source>
</evidence>
<dbReference type="Pfam" id="PF00639">
    <property type="entry name" value="Rotamase"/>
    <property type="match status" value="1"/>
</dbReference>
<proteinExistence type="predicted"/>
<dbReference type="GO" id="GO:0003755">
    <property type="term" value="F:peptidyl-prolyl cis-trans isomerase activity"/>
    <property type="evidence" value="ECO:0007669"/>
    <property type="project" value="UniProtKB-KW"/>
</dbReference>
<dbReference type="PROSITE" id="PS50198">
    <property type="entry name" value="PPIC_PPIASE_2"/>
    <property type="match status" value="1"/>
</dbReference>
<dbReference type="Pfam" id="PF09312">
    <property type="entry name" value="SurA_N"/>
    <property type="match status" value="1"/>
</dbReference>
<keyword evidence="2 10" id="KW-0732">Signal</keyword>
<dbReference type="InterPro" id="IPR046357">
    <property type="entry name" value="PPIase_dom_sf"/>
</dbReference>
<evidence type="ECO:0000256" key="9">
    <source>
        <dbReference type="PROSITE-ProRule" id="PRU00278"/>
    </source>
</evidence>
<comment type="caution">
    <text evidence="12">The sequence shown here is derived from an EMBL/GenBank/DDBJ whole genome shotgun (WGS) entry which is preliminary data.</text>
</comment>
<feature type="domain" description="PpiC" evidence="11">
    <location>
        <begin position="165"/>
        <end position="248"/>
    </location>
</feature>
<dbReference type="InterPro" id="IPR000297">
    <property type="entry name" value="PPIase_PpiC"/>
</dbReference>
<dbReference type="InterPro" id="IPR050280">
    <property type="entry name" value="OMP_Chaperone_SurA"/>
</dbReference>
<dbReference type="SUPFAM" id="SSF109998">
    <property type="entry name" value="Triger factor/SurA peptide-binding domain-like"/>
    <property type="match status" value="1"/>
</dbReference>
<dbReference type="AlphaFoldDB" id="A0A8J7CH21"/>
<dbReference type="PANTHER" id="PTHR47637">
    <property type="entry name" value="CHAPERONE SURA"/>
    <property type="match status" value="1"/>
</dbReference>
<dbReference type="InterPro" id="IPR015391">
    <property type="entry name" value="SurA_N"/>
</dbReference>
<keyword evidence="13" id="KW-1185">Reference proteome</keyword>
<organism evidence="12 13">
    <name type="scientific">Mangrovicoccus algicola</name>
    <dbReference type="NCBI Taxonomy" id="2771008"/>
    <lineage>
        <taxon>Bacteria</taxon>
        <taxon>Pseudomonadati</taxon>
        <taxon>Pseudomonadota</taxon>
        <taxon>Alphaproteobacteria</taxon>
        <taxon>Rhodobacterales</taxon>
        <taxon>Paracoccaceae</taxon>
        <taxon>Mangrovicoccus</taxon>
    </lineage>
</organism>
<dbReference type="PANTHER" id="PTHR47637:SF1">
    <property type="entry name" value="CHAPERONE SURA"/>
    <property type="match status" value="1"/>
</dbReference>
<evidence type="ECO:0000259" key="11">
    <source>
        <dbReference type="PROSITE" id="PS50198"/>
    </source>
</evidence>
<evidence type="ECO:0000313" key="13">
    <source>
        <dbReference type="Proteomes" id="UP000609121"/>
    </source>
</evidence>
<dbReference type="SUPFAM" id="SSF54534">
    <property type="entry name" value="FKBP-like"/>
    <property type="match status" value="1"/>
</dbReference>
<accession>A0A8J7CH21</accession>
<reference evidence="12" key="1">
    <citation type="submission" date="2020-09" db="EMBL/GenBank/DDBJ databases">
        <title>A novel bacterium of genus Mangrovicoccus, isolated from South China Sea.</title>
        <authorList>
            <person name="Huang H."/>
            <person name="Mo K."/>
            <person name="Hu Y."/>
        </authorList>
    </citation>
    <scope>NUCLEOTIDE SEQUENCE</scope>
    <source>
        <strain evidence="12">HB182678</strain>
    </source>
</reference>
<keyword evidence="4 9" id="KW-0697">Rotamase</keyword>
<dbReference type="PROSITE" id="PS01096">
    <property type="entry name" value="PPIC_PPIASE_1"/>
    <property type="match status" value="1"/>
</dbReference>
<dbReference type="EMBL" id="JACVXA010000012">
    <property type="protein sequence ID" value="MBE3637770.1"/>
    <property type="molecule type" value="Genomic_DNA"/>
</dbReference>
<protein>
    <recommendedName>
        <fullName evidence="1">Parvulin-like PPIase</fullName>
    </recommendedName>
    <alternativeName>
        <fullName evidence="7">Peptidyl-prolyl cis-trans isomerase plp</fullName>
    </alternativeName>
    <alternativeName>
        <fullName evidence="8">Rotamase plp</fullName>
    </alternativeName>
</protein>
<evidence type="ECO:0000256" key="6">
    <source>
        <dbReference type="ARBA" id="ARBA00023235"/>
    </source>
</evidence>
<evidence type="ECO:0000256" key="4">
    <source>
        <dbReference type="ARBA" id="ARBA00023110"/>
    </source>
</evidence>
<evidence type="ECO:0000256" key="5">
    <source>
        <dbReference type="ARBA" id="ARBA00023186"/>
    </source>
</evidence>
<dbReference type="InterPro" id="IPR027304">
    <property type="entry name" value="Trigger_fact/SurA_dom_sf"/>
</dbReference>
<dbReference type="InterPro" id="IPR023058">
    <property type="entry name" value="PPIase_PpiC_CS"/>
</dbReference>
<evidence type="ECO:0000256" key="10">
    <source>
        <dbReference type="SAM" id="SignalP"/>
    </source>
</evidence>
<keyword evidence="5" id="KW-0143">Chaperone</keyword>
<feature type="chain" id="PRO_5035157212" description="Parvulin-like PPIase" evidence="10">
    <location>
        <begin position="27"/>
        <end position="399"/>
    </location>
</feature>